<dbReference type="EC" id="3.1.-.-" evidence="3"/>
<evidence type="ECO:0000313" key="3">
    <source>
        <dbReference type="EMBL" id="UYP44382.1"/>
    </source>
</evidence>
<dbReference type="PANTHER" id="PTHR43694">
    <property type="entry name" value="RIBONUCLEASE J"/>
    <property type="match status" value="1"/>
</dbReference>
<dbReference type="Pfam" id="PF07521">
    <property type="entry name" value="RMMBL"/>
    <property type="match status" value="1"/>
</dbReference>
<feature type="domain" description="Metallo-beta-lactamase" evidence="2">
    <location>
        <begin position="107"/>
        <end position="285"/>
    </location>
</feature>
<evidence type="ECO:0000313" key="4">
    <source>
        <dbReference type="Proteomes" id="UP001208689"/>
    </source>
</evidence>
<dbReference type="InterPro" id="IPR001279">
    <property type="entry name" value="Metallo-B-lactamas"/>
</dbReference>
<reference evidence="3" key="1">
    <citation type="submission" date="2022-09" db="EMBL/GenBank/DDBJ databases">
        <title>Actin cytoskeleton and complex cell architecture in an #Asgard archaeon.</title>
        <authorList>
            <person name="Ponce Toledo R.I."/>
            <person name="Schleper C."/>
            <person name="Rodrigues Oliveira T."/>
            <person name="Wollweber F."/>
            <person name="Xu J."/>
            <person name="Rittmann S."/>
            <person name="Klingl A."/>
            <person name="Pilhofer M."/>
        </authorList>
    </citation>
    <scope>NUCLEOTIDE SEQUENCE</scope>
    <source>
        <strain evidence="3">B-35</strain>
    </source>
</reference>
<dbReference type="Pfam" id="PF12706">
    <property type="entry name" value="Lactamase_B_2"/>
    <property type="match status" value="1"/>
</dbReference>
<evidence type="ECO:0000259" key="1">
    <source>
        <dbReference type="Pfam" id="PF07521"/>
    </source>
</evidence>
<keyword evidence="3" id="KW-0378">Hydrolase</keyword>
<dbReference type="InterPro" id="IPR011108">
    <property type="entry name" value="RMMBL"/>
</dbReference>
<sequence>MQTKKTILEFFGGVGTIGGNKICLMAANGYGILLDFGYDFSIATKYFDDFMKPRQKQILIDGILIGMLPWPQGSLKGIYRKELCKYNRSQIESNYTYYQKSHPHFTSLNLEDPPKISEVLISHAHSDHISDIRYLDPQIKLIGSSLTIDFLKIFDDLYSSNSLLSNIYSYKPFFITGTNKNGDITRPTKVKGSQINRTLRGFSSSAYIPCAQGGFKVQIFETDHSIPGSAGYLIYDNITGTKIAYSGDIRMHGPERQKSLDFISAAKKFGPDVLIMEGTRVSDNNSEPNLNSEAEVQKSISDLLQEIHKKDPDKMVFFSSSNRDFWRLSSFYAAALSANRKLVVNADTYYILQELNAKGIDFQIDISNVRVFLPRKDWGVYSPLDYSKSPIKKLCEVSASRREEIELEKKRTRVSDFIDLTKDFLIRAEEIHQNPNQFLMFLPYYNFLDLFDLQPPRNSYFILSKSEPWDDEGRIEQSKLEAWLARYDIGSDHIKRYHCSGHASGDEIISIIQTIHPKYVFPVHTTHPELFQKLLDDEIMVILPEYAKKYEI</sequence>
<evidence type="ECO:0000259" key="2">
    <source>
        <dbReference type="Pfam" id="PF12706"/>
    </source>
</evidence>
<protein>
    <submittedName>
        <fullName evidence="3">Ribonuclease J</fullName>
        <ecNumber evidence="3">3.1.-.-</ecNumber>
    </submittedName>
</protein>
<dbReference type="InterPro" id="IPR036866">
    <property type="entry name" value="RibonucZ/Hydroxyglut_hydro"/>
</dbReference>
<dbReference type="PANTHER" id="PTHR43694:SF1">
    <property type="entry name" value="RIBONUCLEASE J"/>
    <property type="match status" value="1"/>
</dbReference>
<gene>
    <name evidence="3" type="ORF">NEF87_000667</name>
</gene>
<proteinExistence type="predicted"/>
<keyword evidence="4" id="KW-1185">Reference proteome</keyword>
<feature type="domain" description="Zn-dependent metallo-hydrolase RNA specificity" evidence="1">
    <location>
        <begin position="493"/>
        <end position="530"/>
    </location>
</feature>
<dbReference type="GO" id="GO:0016787">
    <property type="term" value="F:hydrolase activity"/>
    <property type="evidence" value="ECO:0007669"/>
    <property type="project" value="UniProtKB-KW"/>
</dbReference>
<dbReference type="EMBL" id="CP104013">
    <property type="protein sequence ID" value="UYP44382.1"/>
    <property type="molecule type" value="Genomic_DNA"/>
</dbReference>
<name>A0ABY6HNC9_9ARCH</name>
<accession>A0ABY6HNC9</accession>
<organism evidence="3 4">
    <name type="scientific">Candidatus Lokiarchaeum ossiferum</name>
    <dbReference type="NCBI Taxonomy" id="2951803"/>
    <lineage>
        <taxon>Archaea</taxon>
        <taxon>Promethearchaeati</taxon>
        <taxon>Promethearchaeota</taxon>
        <taxon>Promethearchaeia</taxon>
        <taxon>Promethearchaeales</taxon>
        <taxon>Promethearchaeaceae</taxon>
        <taxon>Candidatus Lokiarchaeum</taxon>
    </lineage>
</organism>
<dbReference type="Gene3D" id="3.60.15.10">
    <property type="entry name" value="Ribonuclease Z/Hydroxyacylglutathione hydrolase-like"/>
    <property type="match status" value="2"/>
</dbReference>
<dbReference type="Proteomes" id="UP001208689">
    <property type="component" value="Chromosome"/>
</dbReference>
<dbReference type="SUPFAM" id="SSF56281">
    <property type="entry name" value="Metallo-hydrolase/oxidoreductase"/>
    <property type="match status" value="1"/>
</dbReference>